<evidence type="ECO:0000256" key="1">
    <source>
        <dbReference type="ARBA" id="ARBA00004273"/>
    </source>
</evidence>
<dbReference type="GO" id="GO:0005509">
    <property type="term" value="F:calcium ion binding"/>
    <property type="evidence" value="ECO:0007669"/>
    <property type="project" value="InterPro"/>
</dbReference>
<feature type="domain" description="EF-hand" evidence="9">
    <location>
        <begin position="129"/>
        <end position="164"/>
    </location>
</feature>
<organism evidence="12">
    <name type="scientific">Rodentolepis nana</name>
    <name type="common">Dwarf tapeworm</name>
    <name type="synonym">Hymenolepis nana</name>
    <dbReference type="NCBI Taxonomy" id="102285"/>
    <lineage>
        <taxon>Eukaryota</taxon>
        <taxon>Metazoa</taxon>
        <taxon>Spiralia</taxon>
        <taxon>Lophotrochozoa</taxon>
        <taxon>Platyhelminthes</taxon>
        <taxon>Cestoda</taxon>
        <taxon>Eucestoda</taxon>
        <taxon>Cyclophyllidea</taxon>
        <taxon>Hymenolepididae</taxon>
        <taxon>Rodentolepis</taxon>
    </lineage>
</organism>
<protein>
    <submittedName>
        <fullName evidence="12">Calcium uptake protein 3, mitochondrial</fullName>
    </submittedName>
</protein>
<dbReference type="InterPro" id="IPR011992">
    <property type="entry name" value="EF-hand-dom_pair"/>
</dbReference>
<dbReference type="GO" id="GO:0036444">
    <property type="term" value="P:calcium import into the mitochondrion"/>
    <property type="evidence" value="ECO:0007669"/>
    <property type="project" value="UniProtKB-ARBA"/>
</dbReference>
<dbReference type="OrthoDB" id="5859791at2759"/>
<evidence type="ECO:0000256" key="2">
    <source>
        <dbReference type="ARBA" id="ARBA00004569"/>
    </source>
</evidence>
<evidence type="ECO:0000313" key="12">
    <source>
        <dbReference type="WBParaSite" id="HNAJ_0001308701-mRNA-1"/>
    </source>
</evidence>
<dbReference type="PROSITE" id="PS50222">
    <property type="entry name" value="EF_HAND_2"/>
    <property type="match status" value="2"/>
</dbReference>
<dbReference type="Pfam" id="PF13833">
    <property type="entry name" value="EF-hand_8"/>
    <property type="match status" value="1"/>
</dbReference>
<keyword evidence="8" id="KW-0472">Membrane</keyword>
<evidence type="ECO:0000256" key="4">
    <source>
        <dbReference type="ARBA" id="ARBA00022792"/>
    </source>
</evidence>
<keyword evidence="3" id="KW-0677">Repeat</keyword>
<dbReference type="CDD" id="cd15900">
    <property type="entry name" value="EFh_MICU"/>
    <property type="match status" value="1"/>
</dbReference>
<gene>
    <name evidence="10" type="ORF">HNAJ_LOCUS13061</name>
</gene>
<dbReference type="PROSITE" id="PS00018">
    <property type="entry name" value="EF_HAND_1"/>
    <property type="match status" value="1"/>
</dbReference>
<accession>A0A0R3TYY8</accession>
<dbReference type="GO" id="GO:1990246">
    <property type="term" value="C:uniplex complex"/>
    <property type="evidence" value="ECO:0007669"/>
    <property type="project" value="TreeGrafter"/>
</dbReference>
<evidence type="ECO:0000256" key="3">
    <source>
        <dbReference type="ARBA" id="ARBA00022737"/>
    </source>
</evidence>
<dbReference type="PANTHER" id="PTHR12294:SF13">
    <property type="entry name" value="MITOCHONDRIAL CALCIUM UPTAKE 3, ISOFORM D"/>
    <property type="match status" value="1"/>
</dbReference>
<comment type="subcellular location">
    <subcellularLocation>
        <location evidence="1">Mitochondrion inner membrane</location>
    </subcellularLocation>
    <subcellularLocation>
        <location evidence="2">Mitochondrion intermembrane space</location>
    </subcellularLocation>
</comment>
<dbReference type="InterPro" id="IPR002048">
    <property type="entry name" value="EF_hand_dom"/>
</dbReference>
<evidence type="ECO:0000256" key="6">
    <source>
        <dbReference type="ARBA" id="ARBA00022946"/>
    </source>
</evidence>
<feature type="domain" description="EF-hand" evidence="9">
    <location>
        <begin position="318"/>
        <end position="353"/>
    </location>
</feature>
<evidence type="ECO:0000313" key="10">
    <source>
        <dbReference type="EMBL" id="VDO14834.1"/>
    </source>
</evidence>
<dbReference type="STRING" id="102285.A0A0R3TYY8"/>
<reference evidence="10 11" key="2">
    <citation type="submission" date="2018-11" db="EMBL/GenBank/DDBJ databases">
        <authorList>
            <consortium name="Pathogen Informatics"/>
        </authorList>
    </citation>
    <scope>NUCLEOTIDE SEQUENCE [LARGE SCALE GENOMIC DNA]</scope>
</reference>
<reference evidence="12" key="1">
    <citation type="submission" date="2017-02" db="UniProtKB">
        <authorList>
            <consortium name="WormBaseParasite"/>
        </authorList>
    </citation>
    <scope>IDENTIFICATION</scope>
</reference>
<evidence type="ECO:0000259" key="9">
    <source>
        <dbReference type="PROSITE" id="PS50222"/>
    </source>
</evidence>
<evidence type="ECO:0000256" key="7">
    <source>
        <dbReference type="ARBA" id="ARBA00023128"/>
    </source>
</evidence>
<dbReference type="Pfam" id="PF13202">
    <property type="entry name" value="EF-hand_5"/>
    <property type="match status" value="1"/>
</dbReference>
<dbReference type="Gene3D" id="1.10.238.10">
    <property type="entry name" value="EF-hand"/>
    <property type="match status" value="2"/>
</dbReference>
<dbReference type="SUPFAM" id="SSF47473">
    <property type="entry name" value="EF-hand"/>
    <property type="match status" value="2"/>
</dbReference>
<name>A0A0R3TYY8_RODNA</name>
<dbReference type="WBParaSite" id="HNAJ_0001308701-mRNA-1">
    <property type="protein sequence ID" value="HNAJ_0001308701-mRNA-1"/>
    <property type="gene ID" value="HNAJ_0001308701"/>
</dbReference>
<evidence type="ECO:0000256" key="8">
    <source>
        <dbReference type="ARBA" id="ARBA00023136"/>
    </source>
</evidence>
<keyword evidence="5" id="KW-0106">Calcium</keyword>
<dbReference type="GO" id="GO:0051560">
    <property type="term" value="P:mitochondrial calcium ion homeostasis"/>
    <property type="evidence" value="ECO:0007669"/>
    <property type="project" value="TreeGrafter"/>
</dbReference>
<dbReference type="Proteomes" id="UP000278807">
    <property type="component" value="Unassembled WGS sequence"/>
</dbReference>
<dbReference type="GO" id="GO:0005758">
    <property type="term" value="C:mitochondrial intermembrane space"/>
    <property type="evidence" value="ECO:0007669"/>
    <property type="project" value="UniProtKB-SubCell"/>
</dbReference>
<dbReference type="EMBL" id="UZAE01014933">
    <property type="protein sequence ID" value="VDO14834.1"/>
    <property type="molecule type" value="Genomic_DNA"/>
</dbReference>
<evidence type="ECO:0000256" key="5">
    <source>
        <dbReference type="ARBA" id="ARBA00022837"/>
    </source>
</evidence>
<dbReference type="SMART" id="SM00054">
    <property type="entry name" value="EFh"/>
    <property type="match status" value="2"/>
</dbReference>
<keyword evidence="11" id="KW-1185">Reference proteome</keyword>
<dbReference type="AlphaFoldDB" id="A0A0R3TYY8"/>
<proteinExistence type="predicted"/>
<keyword evidence="4" id="KW-0999">Mitochondrion inner membrane</keyword>
<keyword evidence="6" id="KW-0809">Transit peptide</keyword>
<evidence type="ECO:0000313" key="11">
    <source>
        <dbReference type="Proteomes" id="UP000278807"/>
    </source>
</evidence>
<dbReference type="PANTHER" id="PTHR12294">
    <property type="entry name" value="EF HAND DOMAIN FAMILY A1,A2-RELATED"/>
    <property type="match status" value="1"/>
</dbReference>
<dbReference type="InterPro" id="IPR039800">
    <property type="entry name" value="MICU1/2/3"/>
</dbReference>
<dbReference type="InterPro" id="IPR018247">
    <property type="entry name" value="EF_Hand_1_Ca_BS"/>
</dbReference>
<sequence length="367" mass="42822">MTFFRRFFTIASLSTASIGYFSANRLFCGIAVEQSEQKKRKVSKYDQQFRRFASCEYLGVLYMTPNDFLQSLFQDKAPVKIFHSLTVADVQKALAKPQLTISSQFFRRLGNKGLISFTDYLFLLALINEPSSRFEVIFDLLDADYSGSIDSNEFSMLYNVTAGVPDEQELTSSELSLYPRENLFEQSTLMQTLFGKDGKRLLKKEDFYKFIEIFQNEILEVEFILHSPNGKTISPFEFARILLQNTNLSEQRYDEFLSRLHKLSVNIEITIEDFKKFYKFINHLDDFQMAMKMYMLANKPISLHEFKRAIHVCTNLDIGEHVLQTLFCMFDADGDGHMSSKEFMVLFRNRRPRGIHKVSSVYVLFIY</sequence>
<keyword evidence="7" id="KW-0496">Mitochondrion</keyword>